<evidence type="ECO:0000256" key="2">
    <source>
        <dbReference type="ARBA" id="ARBA00022576"/>
    </source>
</evidence>
<dbReference type="FunFam" id="3.40.640.10:FF:000014">
    <property type="entry name" value="Adenosylmethionine-8-amino-7-oxononanoate aminotransferase, probable"/>
    <property type="match status" value="1"/>
</dbReference>
<evidence type="ECO:0000256" key="5">
    <source>
        <dbReference type="RuleBase" id="RU003560"/>
    </source>
</evidence>
<sequence>MSTAPRNTALWHPFADMFEVRQSQFCVTRADGVWVHDQEGRRYLDGTAGLWYANVGHGRTEIVEAAAAQMRTLDAYFVFNDFTNPAAEALADRLAQLAPMPDAKIFLTTGGGEAIDTAAKLARQYWAQRGQPQRTHILSRGNAYHGTNGMGTSIGGIEVNQAGFGQLVPDTSRVAFDDADSLREAIERLGADRVAAFFAEPVMGAGGLHPPRPGYLEAVAKICAEHDVLFVADSVICGFGRVGTWFGVERWGLQPDMITFAKGVTSGYLPLGGVVTSARVAEPFWEHPGRVFRHGATYSGHPTVAAAALANLDILEREKLLQRADELERPLHETLVQFADHPAVGEVRGGTGLLGAVELAPEVLDADPGAVGRAQRAIRKHGVIVRPLAKALAVSPPLIITESEIGMIGEAMRAGLDAVAAG</sequence>
<proteinExistence type="inferred from homology"/>
<dbReference type="Gene3D" id="3.90.1150.10">
    <property type="entry name" value="Aspartate Aminotransferase, domain 1"/>
    <property type="match status" value="1"/>
</dbReference>
<evidence type="ECO:0000313" key="6">
    <source>
        <dbReference type="EMBL" id="GGI88299.1"/>
    </source>
</evidence>
<accession>A0A917JWE2</accession>
<dbReference type="Proteomes" id="UP000597989">
    <property type="component" value="Unassembled WGS sequence"/>
</dbReference>
<keyword evidence="2 6" id="KW-0032">Aminotransferase</keyword>
<dbReference type="PANTHER" id="PTHR43094:SF1">
    <property type="entry name" value="AMINOTRANSFERASE CLASS-III"/>
    <property type="match status" value="1"/>
</dbReference>
<protein>
    <submittedName>
        <fullName evidence="6">Aspartate aminotransferase family protein</fullName>
    </submittedName>
</protein>
<evidence type="ECO:0000256" key="1">
    <source>
        <dbReference type="ARBA" id="ARBA00008954"/>
    </source>
</evidence>
<evidence type="ECO:0000256" key="4">
    <source>
        <dbReference type="ARBA" id="ARBA00022898"/>
    </source>
</evidence>
<organism evidence="6 7">
    <name type="scientific">Saccharopolyspora thermophila</name>
    <dbReference type="NCBI Taxonomy" id="89367"/>
    <lineage>
        <taxon>Bacteria</taxon>
        <taxon>Bacillati</taxon>
        <taxon>Actinomycetota</taxon>
        <taxon>Actinomycetes</taxon>
        <taxon>Pseudonocardiales</taxon>
        <taxon>Pseudonocardiaceae</taxon>
        <taxon>Saccharopolyspora</taxon>
    </lineage>
</organism>
<dbReference type="EMBL" id="BMMT01000008">
    <property type="protein sequence ID" value="GGI88299.1"/>
    <property type="molecule type" value="Genomic_DNA"/>
</dbReference>
<dbReference type="Pfam" id="PF00202">
    <property type="entry name" value="Aminotran_3"/>
    <property type="match status" value="1"/>
</dbReference>
<evidence type="ECO:0000256" key="3">
    <source>
        <dbReference type="ARBA" id="ARBA00022679"/>
    </source>
</evidence>
<dbReference type="InterPro" id="IPR015422">
    <property type="entry name" value="PyrdxlP-dep_Trfase_small"/>
</dbReference>
<dbReference type="SUPFAM" id="SSF53383">
    <property type="entry name" value="PLP-dependent transferases"/>
    <property type="match status" value="1"/>
</dbReference>
<dbReference type="CDD" id="cd00610">
    <property type="entry name" value="OAT_like"/>
    <property type="match status" value="1"/>
</dbReference>
<comment type="caution">
    <text evidence="6">The sequence shown here is derived from an EMBL/GenBank/DDBJ whole genome shotgun (WGS) entry which is preliminary data.</text>
</comment>
<dbReference type="InterPro" id="IPR015424">
    <property type="entry name" value="PyrdxlP-dep_Trfase"/>
</dbReference>
<gene>
    <name evidence="6" type="ORF">GCM10011581_26790</name>
</gene>
<dbReference type="Gene3D" id="3.40.640.10">
    <property type="entry name" value="Type I PLP-dependent aspartate aminotransferase-like (Major domain)"/>
    <property type="match status" value="1"/>
</dbReference>
<dbReference type="AlphaFoldDB" id="A0A917JWE2"/>
<dbReference type="RefSeq" id="WP_188987670.1">
    <property type="nucleotide sequence ID" value="NZ_BMMT01000008.1"/>
</dbReference>
<dbReference type="InterPro" id="IPR005814">
    <property type="entry name" value="Aminotrans_3"/>
</dbReference>
<keyword evidence="4 5" id="KW-0663">Pyridoxal phosphate</keyword>
<dbReference type="InterPro" id="IPR015421">
    <property type="entry name" value="PyrdxlP-dep_Trfase_major"/>
</dbReference>
<dbReference type="PANTHER" id="PTHR43094">
    <property type="entry name" value="AMINOTRANSFERASE"/>
    <property type="match status" value="1"/>
</dbReference>
<evidence type="ECO:0000313" key="7">
    <source>
        <dbReference type="Proteomes" id="UP000597989"/>
    </source>
</evidence>
<dbReference type="PIRSF" id="PIRSF000521">
    <property type="entry name" value="Transaminase_4ab_Lys_Orn"/>
    <property type="match status" value="1"/>
</dbReference>
<comment type="similarity">
    <text evidence="1 5">Belongs to the class-III pyridoxal-phosphate-dependent aminotransferase family.</text>
</comment>
<dbReference type="GO" id="GO:0030170">
    <property type="term" value="F:pyridoxal phosphate binding"/>
    <property type="evidence" value="ECO:0007669"/>
    <property type="project" value="InterPro"/>
</dbReference>
<reference evidence="6 7" key="1">
    <citation type="journal article" date="2014" name="Int. J. Syst. Evol. Microbiol.">
        <title>Complete genome sequence of Corynebacterium casei LMG S-19264T (=DSM 44701T), isolated from a smear-ripened cheese.</title>
        <authorList>
            <consortium name="US DOE Joint Genome Institute (JGI-PGF)"/>
            <person name="Walter F."/>
            <person name="Albersmeier A."/>
            <person name="Kalinowski J."/>
            <person name="Ruckert C."/>
        </authorList>
    </citation>
    <scope>NUCLEOTIDE SEQUENCE [LARGE SCALE GENOMIC DNA]</scope>
    <source>
        <strain evidence="6 7">CGMCC 4.7206</strain>
    </source>
</reference>
<dbReference type="GO" id="GO:0008483">
    <property type="term" value="F:transaminase activity"/>
    <property type="evidence" value="ECO:0007669"/>
    <property type="project" value="UniProtKB-KW"/>
</dbReference>
<keyword evidence="3" id="KW-0808">Transferase</keyword>
<name>A0A917JWE2_9PSEU</name>